<keyword evidence="10" id="KW-0694">RNA-binding</keyword>
<evidence type="ECO:0000256" key="17">
    <source>
        <dbReference type="SAM" id="MobiDB-lite"/>
    </source>
</evidence>
<keyword evidence="9" id="KW-0378">Hydrolase</keyword>
<keyword evidence="7" id="KW-0597">Phosphoprotein</keyword>
<dbReference type="Gene3D" id="3.90.79.10">
    <property type="entry name" value="Nucleoside Triphosphate Pyrophosphohydrolase"/>
    <property type="match status" value="1"/>
</dbReference>
<comment type="cofactor">
    <cofactor evidence="2">
        <name>Mg(2+)</name>
        <dbReference type="ChEBI" id="CHEBI:18420"/>
    </cofactor>
</comment>
<reference evidence="19 20" key="1">
    <citation type="journal article" date="2017" name="Gigascience">
        <title>Genome sequence of the small brown planthopper, Laodelphax striatellus.</title>
        <authorList>
            <person name="Zhu J."/>
            <person name="Jiang F."/>
            <person name="Wang X."/>
            <person name="Yang P."/>
            <person name="Bao Y."/>
            <person name="Zhao W."/>
            <person name="Wang W."/>
            <person name="Lu H."/>
            <person name="Wang Q."/>
            <person name="Cui N."/>
            <person name="Li J."/>
            <person name="Chen X."/>
            <person name="Luo L."/>
            <person name="Yu J."/>
            <person name="Kang L."/>
            <person name="Cui F."/>
        </authorList>
    </citation>
    <scope>NUCLEOTIDE SEQUENCE [LARGE SCALE GENOMIC DNA]</scope>
    <source>
        <strain evidence="19">Lst14</strain>
    </source>
</reference>
<comment type="caution">
    <text evidence="19">The sequence shown here is derived from an EMBL/GenBank/DDBJ whole genome shotgun (WGS) entry which is preliminary data.</text>
</comment>
<dbReference type="GO" id="GO:0030145">
    <property type="term" value="F:manganese ion binding"/>
    <property type="evidence" value="ECO:0007669"/>
    <property type="project" value="InterPro"/>
</dbReference>
<keyword evidence="12" id="KW-0539">Nucleus</keyword>
<dbReference type="FunFam" id="3.90.79.10:FF:000003">
    <property type="entry name" value="M7GpppN-mRNA hydrolase isoform 2"/>
    <property type="match status" value="1"/>
</dbReference>
<dbReference type="InParanoid" id="A0A482WNP9"/>
<evidence type="ECO:0000256" key="5">
    <source>
        <dbReference type="ARBA" id="ARBA00005279"/>
    </source>
</evidence>
<gene>
    <name evidence="19" type="ORF">LSTR_LSTR009429</name>
</gene>
<dbReference type="InterPro" id="IPR000086">
    <property type="entry name" value="NUDIX_hydrolase_dom"/>
</dbReference>
<comment type="subcellular location">
    <subcellularLocation>
        <location evidence="4">Cytoplasm</location>
        <location evidence="4">P-body</location>
    </subcellularLocation>
    <subcellularLocation>
        <location evidence="3">Nucleus</location>
    </subcellularLocation>
</comment>
<dbReference type="GO" id="GO:0000184">
    <property type="term" value="P:nuclear-transcribed mRNA catabolic process, nonsense-mediated decay"/>
    <property type="evidence" value="ECO:0007669"/>
    <property type="project" value="InterPro"/>
</dbReference>
<evidence type="ECO:0000256" key="7">
    <source>
        <dbReference type="ARBA" id="ARBA00022553"/>
    </source>
</evidence>
<evidence type="ECO:0000256" key="6">
    <source>
        <dbReference type="ARBA" id="ARBA00022490"/>
    </source>
</evidence>
<keyword evidence="20" id="KW-1185">Reference proteome</keyword>
<dbReference type="GO" id="GO:0000290">
    <property type="term" value="P:deadenylation-dependent decapping of nuclear-transcribed mRNA"/>
    <property type="evidence" value="ECO:0007669"/>
    <property type="project" value="InterPro"/>
</dbReference>
<keyword evidence="6" id="KW-0963">Cytoplasm</keyword>
<dbReference type="GO" id="GO:0005634">
    <property type="term" value="C:nucleus"/>
    <property type="evidence" value="ECO:0007669"/>
    <property type="project" value="UniProtKB-SubCell"/>
</dbReference>
<dbReference type="GO" id="GO:0000932">
    <property type="term" value="C:P-body"/>
    <property type="evidence" value="ECO:0007669"/>
    <property type="project" value="UniProtKB-SubCell"/>
</dbReference>
<accession>A0A482WNP9</accession>
<dbReference type="SMR" id="A0A482WNP9"/>
<dbReference type="FunFam" id="1.10.10.1050:FF:000001">
    <property type="entry name" value="M7GpppN-mRNA hydrolase isoform 2"/>
    <property type="match status" value="1"/>
</dbReference>
<dbReference type="SUPFAM" id="SSF140586">
    <property type="entry name" value="Dcp2 domain-like"/>
    <property type="match status" value="1"/>
</dbReference>
<evidence type="ECO:0000256" key="2">
    <source>
        <dbReference type="ARBA" id="ARBA00001946"/>
    </source>
</evidence>
<evidence type="ECO:0000256" key="1">
    <source>
        <dbReference type="ARBA" id="ARBA00001936"/>
    </source>
</evidence>
<dbReference type="PANTHER" id="PTHR23114:SF17">
    <property type="entry name" value="M7GPPPN-MRNA HYDROLASE"/>
    <property type="match status" value="1"/>
</dbReference>
<dbReference type="Pfam" id="PF00293">
    <property type="entry name" value="NUDIX"/>
    <property type="match status" value="1"/>
</dbReference>
<evidence type="ECO:0000256" key="9">
    <source>
        <dbReference type="ARBA" id="ARBA00022801"/>
    </source>
</evidence>
<evidence type="ECO:0000313" key="19">
    <source>
        <dbReference type="EMBL" id="RZF35123.1"/>
    </source>
</evidence>
<dbReference type="Pfam" id="PF05026">
    <property type="entry name" value="DCP2"/>
    <property type="match status" value="1"/>
</dbReference>
<dbReference type="SMART" id="SM01125">
    <property type="entry name" value="DCP2"/>
    <property type="match status" value="1"/>
</dbReference>
<feature type="domain" description="Nudix hydrolase" evidence="18">
    <location>
        <begin position="106"/>
        <end position="237"/>
    </location>
</feature>
<evidence type="ECO:0000313" key="20">
    <source>
        <dbReference type="Proteomes" id="UP000291343"/>
    </source>
</evidence>
<name>A0A482WNP9_LAOST</name>
<evidence type="ECO:0000256" key="14">
    <source>
        <dbReference type="ARBA" id="ARBA00060003"/>
    </source>
</evidence>
<dbReference type="PROSITE" id="PS51462">
    <property type="entry name" value="NUDIX"/>
    <property type="match status" value="1"/>
</dbReference>
<sequence length="468" mass="53861">MESVKEKVKSEIIIDHVIPVDILDDLGSRFIINVPEEERKDLVRICFQIELAHWHYLDFYCKQEDCNLKPCGMKEFATHMFKHVPALRPHAKEVDSILSSWREYKMAVPTFGAIILNKELTHVLLVQSFFARSSWGFPKGKVNCEEDPVKCAVREVLEETGFDIKDYIDPEEYIESNFYDQMVRLYVICGVSMDTTFKPRTRNEIKAVEWFPISDLPTSKKDMTPKLKMGVNPNSFFMVVPFLKRLRRWIFDKQHSSSNNIPRRARHRSMGDVNESSISAMVSPNGRRLVDSPDNLSKNGRKQSQNQLMQSLPLGNDISNKFSELITSFTQHNASDNLKMAIFVKVPVYCFHTFSIIIDGEDEKPDCGTMRPLTNWERSSWVFPFYFAHSCTIQALGGCSAVQLIVDGTMATTDRCRFIRSRYMSYRLPKLGFKSIDLILKPNVAKCPDLNFWKPRTASTVPLGLPLN</sequence>
<dbReference type="OrthoDB" id="18996at2759"/>
<evidence type="ECO:0000256" key="4">
    <source>
        <dbReference type="ARBA" id="ARBA00004201"/>
    </source>
</evidence>
<comment type="catalytic activity">
    <reaction evidence="13">
        <text>a 5'-end (N(7)-methyl 5'-triphosphoguanosine)-ribonucleoside in mRNA + H2O = N(7)-methyl-GDP + a 5'-end phospho-ribonucleoside in mRNA + 2 H(+)</text>
        <dbReference type="Rhea" id="RHEA:67484"/>
        <dbReference type="Rhea" id="RHEA-COMP:15692"/>
        <dbReference type="Rhea" id="RHEA-COMP:17167"/>
        <dbReference type="ChEBI" id="CHEBI:15377"/>
        <dbReference type="ChEBI" id="CHEBI:15378"/>
        <dbReference type="ChEBI" id="CHEBI:63714"/>
        <dbReference type="ChEBI" id="CHEBI:138282"/>
        <dbReference type="ChEBI" id="CHEBI:156461"/>
        <dbReference type="EC" id="3.6.1.62"/>
    </reaction>
    <physiologicalReaction direction="left-to-right" evidence="13">
        <dbReference type="Rhea" id="RHEA:67485"/>
    </physiologicalReaction>
</comment>
<dbReference type="EMBL" id="QKKF02029610">
    <property type="protein sequence ID" value="RZF35123.1"/>
    <property type="molecule type" value="Genomic_DNA"/>
</dbReference>
<evidence type="ECO:0000256" key="11">
    <source>
        <dbReference type="ARBA" id="ARBA00023211"/>
    </source>
</evidence>
<protein>
    <recommendedName>
        <fullName evidence="15">m7GpppN-mRNA hydrolase</fullName>
    </recommendedName>
    <alternativeName>
        <fullName evidence="16">mRNA-decapping enzyme 2</fullName>
    </alternativeName>
</protein>
<dbReference type="Gene3D" id="1.10.10.1050">
    <property type="entry name" value="Dcp2, box A domain"/>
    <property type="match status" value="1"/>
</dbReference>
<comment type="function">
    <text evidence="14">Decapping metalloenzyme that catalyzes the cleavage of the cap structure on mRNAs. Removes the 7-methyl guanine cap structure from mRNA molecules, yielding a 5'-phosphorylated mRNA fragment and 7m-GDP. Necessary for the degradation of mRNAs, both in normal mRNA turnover and in nonsense-mediated mRNA decay. Plays a role in replication-dependent histone mRNA degradation. Has higher activity towards mRNAs that lack a poly(A) tail. Has no activity towards a cap structure lacking an RNA moiety. The presence of a N(6)-methyladenosine methylation at the second transcribed position of mRNAs (N(6),2'-O-dimethyladenosine cap; m6A(m)) provides resistance to DCP2-mediated decapping. Blocks autophagy in nutrient-rich conditions by repressing the expression of ATG-related genes through degradation of their transcripts.</text>
</comment>
<proteinExistence type="inferred from homology"/>
<feature type="compositionally biased region" description="Polar residues" evidence="17">
    <location>
        <begin position="294"/>
        <end position="305"/>
    </location>
</feature>
<dbReference type="STRING" id="195883.A0A482WNP9"/>
<keyword evidence="11" id="KW-0464">Manganese</keyword>
<dbReference type="AlphaFoldDB" id="A0A482WNP9"/>
<comment type="similarity">
    <text evidence="5">Belongs to the Nudix hydrolase family. DCP2 subfamily.</text>
</comment>
<evidence type="ECO:0000256" key="15">
    <source>
        <dbReference type="ARBA" id="ARBA00068566"/>
    </source>
</evidence>
<dbReference type="InterPro" id="IPR020084">
    <property type="entry name" value="NUDIX_hydrolase_CS"/>
</dbReference>
<dbReference type="InterPro" id="IPR015797">
    <property type="entry name" value="NUDIX_hydrolase-like_dom_sf"/>
</dbReference>
<evidence type="ECO:0000256" key="3">
    <source>
        <dbReference type="ARBA" id="ARBA00004123"/>
    </source>
</evidence>
<feature type="region of interest" description="Disordered" evidence="17">
    <location>
        <begin position="260"/>
        <end position="305"/>
    </location>
</feature>
<evidence type="ECO:0000256" key="13">
    <source>
        <dbReference type="ARBA" id="ARBA00047661"/>
    </source>
</evidence>
<dbReference type="PROSITE" id="PS00893">
    <property type="entry name" value="NUDIX_BOX"/>
    <property type="match status" value="1"/>
</dbReference>
<evidence type="ECO:0000256" key="8">
    <source>
        <dbReference type="ARBA" id="ARBA00022723"/>
    </source>
</evidence>
<evidence type="ECO:0000256" key="10">
    <source>
        <dbReference type="ARBA" id="ARBA00022884"/>
    </source>
</evidence>
<dbReference type="GO" id="GO:0003723">
    <property type="term" value="F:RNA binding"/>
    <property type="evidence" value="ECO:0007669"/>
    <property type="project" value="UniProtKB-KW"/>
</dbReference>
<keyword evidence="8" id="KW-0479">Metal-binding</keyword>
<dbReference type="InterPro" id="IPR007722">
    <property type="entry name" value="DCP2_BoxA"/>
</dbReference>
<dbReference type="PANTHER" id="PTHR23114">
    <property type="entry name" value="M7GPPPN-MRNA HYDROLASE"/>
    <property type="match status" value="1"/>
</dbReference>
<evidence type="ECO:0000259" key="18">
    <source>
        <dbReference type="PROSITE" id="PS51462"/>
    </source>
</evidence>
<dbReference type="GO" id="GO:0140933">
    <property type="term" value="F:5'-(N(7)-methylguanosine 5'-triphospho)-[mRNA] hydrolase activity"/>
    <property type="evidence" value="ECO:0007669"/>
    <property type="project" value="UniProtKB-EC"/>
</dbReference>
<dbReference type="Proteomes" id="UP000291343">
    <property type="component" value="Unassembled WGS sequence"/>
</dbReference>
<evidence type="ECO:0000256" key="12">
    <source>
        <dbReference type="ARBA" id="ARBA00023242"/>
    </source>
</evidence>
<dbReference type="CDD" id="cd03672">
    <property type="entry name" value="NUDIX_Dcp2p_Nudt20"/>
    <property type="match status" value="1"/>
</dbReference>
<dbReference type="InterPro" id="IPR036189">
    <property type="entry name" value="DCP2_BoxA_sf"/>
</dbReference>
<comment type="cofactor">
    <cofactor evidence="1">
        <name>Mn(2+)</name>
        <dbReference type="ChEBI" id="CHEBI:29035"/>
    </cofactor>
</comment>
<dbReference type="InterPro" id="IPR044099">
    <property type="entry name" value="Dcp2_NUDIX"/>
</dbReference>
<organism evidence="19 20">
    <name type="scientific">Laodelphax striatellus</name>
    <name type="common">Small brown planthopper</name>
    <name type="synonym">Delphax striatella</name>
    <dbReference type="NCBI Taxonomy" id="195883"/>
    <lineage>
        <taxon>Eukaryota</taxon>
        <taxon>Metazoa</taxon>
        <taxon>Ecdysozoa</taxon>
        <taxon>Arthropoda</taxon>
        <taxon>Hexapoda</taxon>
        <taxon>Insecta</taxon>
        <taxon>Pterygota</taxon>
        <taxon>Neoptera</taxon>
        <taxon>Paraneoptera</taxon>
        <taxon>Hemiptera</taxon>
        <taxon>Auchenorrhyncha</taxon>
        <taxon>Fulgoroidea</taxon>
        <taxon>Delphacidae</taxon>
        <taxon>Criomorphinae</taxon>
        <taxon>Laodelphax</taxon>
    </lineage>
</organism>
<dbReference type="SUPFAM" id="SSF55811">
    <property type="entry name" value="Nudix"/>
    <property type="match status" value="1"/>
</dbReference>
<evidence type="ECO:0000256" key="16">
    <source>
        <dbReference type="ARBA" id="ARBA00078183"/>
    </source>
</evidence>